<gene>
    <name evidence="1" type="ORF">AVEN_41520_1</name>
</gene>
<organism evidence="1 2">
    <name type="scientific">Araneus ventricosus</name>
    <name type="common">Orbweaver spider</name>
    <name type="synonym">Epeira ventricosa</name>
    <dbReference type="NCBI Taxonomy" id="182803"/>
    <lineage>
        <taxon>Eukaryota</taxon>
        <taxon>Metazoa</taxon>
        <taxon>Ecdysozoa</taxon>
        <taxon>Arthropoda</taxon>
        <taxon>Chelicerata</taxon>
        <taxon>Arachnida</taxon>
        <taxon>Araneae</taxon>
        <taxon>Araneomorphae</taxon>
        <taxon>Entelegynae</taxon>
        <taxon>Araneoidea</taxon>
        <taxon>Araneidae</taxon>
        <taxon>Araneus</taxon>
    </lineage>
</organism>
<accession>A0A4Y2W9E9</accession>
<dbReference type="EMBL" id="BGPR01056131">
    <property type="protein sequence ID" value="GBO32627.1"/>
    <property type="molecule type" value="Genomic_DNA"/>
</dbReference>
<evidence type="ECO:0000313" key="2">
    <source>
        <dbReference type="Proteomes" id="UP000499080"/>
    </source>
</evidence>
<dbReference type="AlphaFoldDB" id="A0A4Y2W9E9"/>
<evidence type="ECO:0000313" key="1">
    <source>
        <dbReference type="EMBL" id="GBO32627.1"/>
    </source>
</evidence>
<protein>
    <submittedName>
        <fullName evidence="1">Uncharacterized protein</fullName>
    </submittedName>
</protein>
<reference evidence="1 2" key="1">
    <citation type="journal article" date="2019" name="Sci. Rep.">
        <title>Orb-weaving spider Araneus ventricosus genome elucidates the spidroin gene catalogue.</title>
        <authorList>
            <person name="Kono N."/>
            <person name="Nakamura H."/>
            <person name="Ohtoshi R."/>
            <person name="Moran D.A.P."/>
            <person name="Shinohara A."/>
            <person name="Yoshida Y."/>
            <person name="Fujiwara M."/>
            <person name="Mori M."/>
            <person name="Tomita M."/>
            <person name="Arakawa K."/>
        </authorList>
    </citation>
    <scope>NUCLEOTIDE SEQUENCE [LARGE SCALE GENOMIC DNA]</scope>
</reference>
<dbReference type="Proteomes" id="UP000499080">
    <property type="component" value="Unassembled WGS sequence"/>
</dbReference>
<keyword evidence="2" id="KW-1185">Reference proteome</keyword>
<proteinExistence type="predicted"/>
<name>A0A4Y2W9E9_ARAVE</name>
<sequence>MWFLEGGVNAGKSCLVEDSGSGGLGLPSGVVADLMDDGFELRSDSCDPEKFLVSGSQDFVRAGVVKVFVLDLSPDQEVLFWELRNSLLGWSRYSEEGGDCWCIRTEEATARLARSATYDHRKDAYEPTKDGYWNFENAFAGI</sequence>
<comment type="caution">
    <text evidence="1">The sequence shown here is derived from an EMBL/GenBank/DDBJ whole genome shotgun (WGS) entry which is preliminary data.</text>
</comment>